<comment type="caution">
    <text evidence="7">The sequence shown here is derived from an EMBL/GenBank/DDBJ whole genome shotgun (WGS) entry which is preliminary data.</text>
</comment>
<evidence type="ECO:0000256" key="3">
    <source>
        <dbReference type="SAM" id="Coils"/>
    </source>
</evidence>
<feature type="coiled-coil region" evidence="3">
    <location>
        <begin position="873"/>
        <end position="900"/>
    </location>
</feature>
<evidence type="ECO:0000313" key="7">
    <source>
        <dbReference type="EMBL" id="KAK4754885.1"/>
    </source>
</evidence>
<dbReference type="AlphaFoldDB" id="A0AAN7JYI9"/>
<feature type="region of interest" description="Disordered" evidence="4">
    <location>
        <begin position="18"/>
        <end position="37"/>
    </location>
</feature>
<evidence type="ECO:0000256" key="4">
    <source>
        <dbReference type="SAM" id="MobiDB-lite"/>
    </source>
</evidence>
<dbReference type="Proteomes" id="UP001345219">
    <property type="component" value="Chromosome 8"/>
</dbReference>
<reference evidence="7 8" key="1">
    <citation type="journal article" date="2023" name="Hortic Res">
        <title>Pangenome of water caltrop reveals structural variations and asymmetric subgenome divergence after allopolyploidization.</title>
        <authorList>
            <person name="Zhang X."/>
            <person name="Chen Y."/>
            <person name="Wang L."/>
            <person name="Yuan Y."/>
            <person name="Fang M."/>
            <person name="Shi L."/>
            <person name="Lu R."/>
            <person name="Comes H.P."/>
            <person name="Ma Y."/>
            <person name="Chen Y."/>
            <person name="Huang G."/>
            <person name="Zhou Y."/>
            <person name="Zheng Z."/>
            <person name="Qiu Y."/>
        </authorList>
    </citation>
    <scope>NUCLEOTIDE SEQUENCE [LARGE SCALE GENOMIC DNA]</scope>
    <source>
        <tissue evidence="7">Roots</tissue>
    </source>
</reference>
<protein>
    <submittedName>
        <fullName evidence="7">Uncharacterized protein</fullName>
    </submittedName>
</protein>
<evidence type="ECO:0000313" key="8">
    <source>
        <dbReference type="Proteomes" id="UP001345219"/>
    </source>
</evidence>
<feature type="region of interest" description="Disordered" evidence="4">
    <location>
        <begin position="76"/>
        <end position="96"/>
    </location>
</feature>
<sequence>MKSNNGGGRFRAFGQRAIVLPSSSSSPSSGFNDGGPRVSLSEFLNRKLQKSSLPAGTVQCQLKPFSMLSKSRDHLLPNEVNSGDRNRVQGEKKDVDKGIYQQFKLSARENGNRASSCIPDEGDSFPLEDELQESRKRRNPFQGENISGDRVVILGKGPEPKQRRSRESSTTNKKLRAEFNHYESGDGFWDSDLLGIDNDEVGFSEAWEGLQELELGTLIRPPKQNCLSENCWKKGVSQGVGCSEDLEEMQRQTRYMERTNSINNRGKRTLTLEEEQPECKRPALASVIVEALKMDSLQKLCSSLEPILRRVVSEEVERALAKIGPPRLNGRASPKRIEGPDGRNLQLKLRSCLSLPLYTGGKVEGERGAAIHVVLTDANTGHAVTHGPEASVKLDVVALEGDFNNEEDEGWTREEFESHVVKEREGRRPILIGDLQVTLKEGVGTLGGLSFSDNSSWIRSRKFRLGLRVASGFCEGTRIREAKSEAFTVRDHRGELHKKHYPPALEDEVWRLEKIAKDGSFHKRLNNNGIFTVEDFLRLVDEDEQKLRKSDGMSNKMWDALLKHAKTCLLGGKFYVYQDGTTTYSTQSQLIASNPHPEFLGISYTGQDHIVDTPNHGSSMGLAFVPLQPSSFQNTEPSNLNSYEDWSGNSNWADSGCMTEDEIRMRSHEMLGNEDVQHFLHLFSMDSHASITIPEDGFGFGSDSSYWHCSSSSSSSSSSSALPSDRKCHLQTRTSIPWEHAFANAGNLEHCAKYLNQTLVTFGFPASLDLFSNDPVSIARTCNCIYSLLQQRQRDIEFRESANDQRQRLFSDISRLEAKVERLDSQIQAKDREIATITRTEAKNTAHFKAQIDKLHQERDEFQRMVIGNQQVRTQQIHEMKKKEKEYMKLQERLNQVLMEKKKESKSGIEIMNLLQKEGRQRGTWNGKKADTDFYKKIVDAYEAKNQDLMAENNDLRALLRSMQTDMRDFLNAPNRPTKHSQAGNGRGESDITQSPLGGKTDVFDLPLHMARNQIEESLRNKMSSIKERMVQMQDSDKGSEVTSEATERELELEAQLVEARSIIQEQASILSKHLAEPERPRELQSSISHPAAKGIDSEEFETQALVAIPIYKRILARITGKQKRWNIVSIEGLNIQQLKASSAH</sequence>
<keyword evidence="8" id="KW-1185">Reference proteome</keyword>
<feature type="compositionally biased region" description="Low complexity" evidence="4">
    <location>
        <begin position="18"/>
        <end position="29"/>
    </location>
</feature>
<feature type="coiled-coil region" evidence="3">
    <location>
        <begin position="799"/>
        <end position="833"/>
    </location>
</feature>
<dbReference type="PANTHER" id="PTHR47057:SF1">
    <property type="entry name" value="AFADIN_ALPHA-ACTININ-BINDING PROTEIN"/>
    <property type="match status" value="1"/>
</dbReference>
<keyword evidence="2 3" id="KW-0175">Coiled coil</keyword>
<dbReference type="EMBL" id="JAXIOK010000014">
    <property type="protein sequence ID" value="KAK4754885.1"/>
    <property type="molecule type" value="Genomic_DNA"/>
</dbReference>
<dbReference type="InterPro" id="IPR021622">
    <property type="entry name" value="Afadin/alpha-actinin-bd"/>
</dbReference>
<feature type="domain" description="Calmodulin binding protein central" evidence="6">
    <location>
        <begin position="504"/>
        <end position="568"/>
    </location>
</feature>
<evidence type="ECO:0000259" key="6">
    <source>
        <dbReference type="Pfam" id="PF20451"/>
    </source>
</evidence>
<feature type="region of interest" description="Disordered" evidence="4">
    <location>
        <begin position="970"/>
        <end position="1000"/>
    </location>
</feature>
<dbReference type="Pfam" id="PF07887">
    <property type="entry name" value="Calmodulin_bind"/>
    <property type="match status" value="1"/>
</dbReference>
<comment type="similarity">
    <text evidence="1">Belongs to the ADIP family.</text>
</comment>
<evidence type="ECO:0000256" key="1">
    <source>
        <dbReference type="ARBA" id="ARBA00009291"/>
    </source>
</evidence>
<organism evidence="7 8">
    <name type="scientific">Trapa incisa</name>
    <dbReference type="NCBI Taxonomy" id="236973"/>
    <lineage>
        <taxon>Eukaryota</taxon>
        <taxon>Viridiplantae</taxon>
        <taxon>Streptophyta</taxon>
        <taxon>Embryophyta</taxon>
        <taxon>Tracheophyta</taxon>
        <taxon>Spermatophyta</taxon>
        <taxon>Magnoliopsida</taxon>
        <taxon>eudicotyledons</taxon>
        <taxon>Gunneridae</taxon>
        <taxon>Pentapetalae</taxon>
        <taxon>rosids</taxon>
        <taxon>malvids</taxon>
        <taxon>Myrtales</taxon>
        <taxon>Lythraceae</taxon>
        <taxon>Trapa</taxon>
    </lineage>
</organism>
<dbReference type="InterPro" id="IPR046831">
    <property type="entry name" value="Calmodulin_bind_N"/>
</dbReference>
<gene>
    <name evidence="7" type="ORF">SAY87_008642</name>
</gene>
<name>A0AAN7JYI9_9MYRT</name>
<dbReference type="InterPro" id="IPR046830">
    <property type="entry name" value="Calmod_bind_M"/>
</dbReference>
<feature type="coiled-coil region" evidence="3">
    <location>
        <begin position="939"/>
        <end position="966"/>
    </location>
</feature>
<feature type="domain" description="Calmodulin binding protein-like N-terminal" evidence="5">
    <location>
        <begin position="345"/>
        <end position="492"/>
    </location>
</feature>
<feature type="compositionally biased region" description="Basic and acidic residues" evidence="4">
    <location>
        <begin position="158"/>
        <end position="167"/>
    </location>
</feature>
<proteinExistence type="inferred from homology"/>
<evidence type="ECO:0000259" key="5">
    <source>
        <dbReference type="Pfam" id="PF07887"/>
    </source>
</evidence>
<dbReference type="Pfam" id="PF11559">
    <property type="entry name" value="ADIP"/>
    <property type="match status" value="1"/>
</dbReference>
<accession>A0AAN7JYI9</accession>
<feature type="region of interest" description="Disordered" evidence="4">
    <location>
        <begin position="110"/>
        <end position="174"/>
    </location>
</feature>
<evidence type="ECO:0000256" key="2">
    <source>
        <dbReference type="ARBA" id="ARBA00023054"/>
    </source>
</evidence>
<feature type="compositionally biased region" description="Acidic residues" evidence="4">
    <location>
        <begin position="120"/>
        <end position="131"/>
    </location>
</feature>
<dbReference type="Pfam" id="PF20451">
    <property type="entry name" value="Calmod_bind_M"/>
    <property type="match status" value="1"/>
</dbReference>
<dbReference type="PANTHER" id="PTHR47057">
    <property type="entry name" value="AFADIN/ALPHA-ACTININ-BINDING"/>
    <property type="match status" value="1"/>
</dbReference>